<gene>
    <name evidence="5" type="primary">LOC110977613</name>
</gene>
<dbReference type="PROSITE" id="PS50850">
    <property type="entry name" value="MFS"/>
    <property type="match status" value="1"/>
</dbReference>
<reference evidence="5" key="1">
    <citation type="submission" date="2025-08" db="UniProtKB">
        <authorList>
            <consortium name="RefSeq"/>
        </authorList>
    </citation>
    <scope>IDENTIFICATION</scope>
</reference>
<feature type="transmembrane region" description="Helical" evidence="2">
    <location>
        <begin position="244"/>
        <end position="266"/>
    </location>
</feature>
<dbReference type="GeneID" id="110977613"/>
<dbReference type="OrthoDB" id="410267at2759"/>
<dbReference type="InterPro" id="IPR036259">
    <property type="entry name" value="MFS_trans_sf"/>
</dbReference>
<evidence type="ECO:0000256" key="1">
    <source>
        <dbReference type="ARBA" id="ARBA00004141"/>
    </source>
</evidence>
<dbReference type="RefSeq" id="XP_022087592.1">
    <property type="nucleotide sequence ID" value="XM_022231900.1"/>
</dbReference>
<dbReference type="AlphaFoldDB" id="A0A8B7Y4X7"/>
<organism evidence="4 5">
    <name type="scientific">Acanthaster planci</name>
    <name type="common">Crown-of-thorns starfish</name>
    <dbReference type="NCBI Taxonomy" id="133434"/>
    <lineage>
        <taxon>Eukaryota</taxon>
        <taxon>Metazoa</taxon>
        <taxon>Echinodermata</taxon>
        <taxon>Eleutherozoa</taxon>
        <taxon>Asterozoa</taxon>
        <taxon>Asteroidea</taxon>
        <taxon>Valvatacea</taxon>
        <taxon>Valvatida</taxon>
        <taxon>Acanthasteridae</taxon>
        <taxon>Acanthaster</taxon>
    </lineage>
</organism>
<feature type="domain" description="Major facilitator superfamily (MFS) profile" evidence="3">
    <location>
        <begin position="9"/>
        <end position="424"/>
    </location>
</feature>
<dbReference type="GO" id="GO:0008028">
    <property type="term" value="F:monocarboxylic acid transmembrane transporter activity"/>
    <property type="evidence" value="ECO:0007669"/>
    <property type="project" value="TreeGrafter"/>
</dbReference>
<feature type="transmembrane region" description="Helical" evidence="2">
    <location>
        <begin position="370"/>
        <end position="391"/>
    </location>
</feature>
<name>A0A8B7Y4X7_ACAPL</name>
<accession>A0A8B7Y4X7</accession>
<keyword evidence="2" id="KW-0472">Membrane</keyword>
<feature type="transmembrane region" description="Helical" evidence="2">
    <location>
        <begin position="82"/>
        <end position="105"/>
    </location>
</feature>
<protein>
    <submittedName>
        <fullName evidence="5">Monocarboxylate transporter 13-like isoform X1</fullName>
    </submittedName>
</protein>
<dbReference type="InterPro" id="IPR050327">
    <property type="entry name" value="Proton-linked_MCT"/>
</dbReference>
<evidence type="ECO:0000256" key="2">
    <source>
        <dbReference type="SAM" id="Phobius"/>
    </source>
</evidence>
<evidence type="ECO:0000259" key="3">
    <source>
        <dbReference type="PROSITE" id="PS50850"/>
    </source>
</evidence>
<feature type="transmembrane region" description="Helical" evidence="2">
    <location>
        <begin position="158"/>
        <end position="181"/>
    </location>
</feature>
<dbReference type="InterPro" id="IPR020846">
    <property type="entry name" value="MFS_dom"/>
</dbReference>
<keyword evidence="2" id="KW-1133">Transmembrane helix</keyword>
<dbReference type="Pfam" id="PF07690">
    <property type="entry name" value="MFS_1"/>
    <property type="match status" value="1"/>
</dbReference>
<dbReference type="OMA" id="MACCAVQ"/>
<feature type="transmembrane region" description="Helical" evidence="2">
    <location>
        <begin position="272"/>
        <end position="293"/>
    </location>
</feature>
<feature type="transmembrane region" description="Helical" evidence="2">
    <location>
        <begin position="403"/>
        <end position="426"/>
    </location>
</feature>
<dbReference type="InterPro" id="IPR011701">
    <property type="entry name" value="MFS"/>
</dbReference>
<keyword evidence="2" id="KW-0812">Transmembrane</keyword>
<dbReference type="PANTHER" id="PTHR11360">
    <property type="entry name" value="MONOCARBOXYLATE TRANSPORTER"/>
    <property type="match status" value="1"/>
</dbReference>
<proteinExistence type="predicted"/>
<feature type="transmembrane region" description="Helical" evidence="2">
    <location>
        <begin position="7"/>
        <end position="33"/>
    </location>
</feature>
<keyword evidence="4" id="KW-1185">Reference proteome</keyword>
<comment type="subcellular location">
    <subcellularLocation>
        <location evidence="1">Membrane</location>
        <topology evidence="1">Multi-pass membrane protein</topology>
    </subcellularLocation>
</comment>
<dbReference type="KEGG" id="aplc:110977613"/>
<sequence length="431" mass="46054">MTLPRRWIVLLARTYWAFIALGTYKALAVFIPLWVDELSTTTTSAGFVCSMSIGLGAISVPLVGAFMPMLGPRMITMVGGAMAAFCLMAASFSPSILLLGFLFALSSIGQAATQLASAKAVMDYFPDNFAAANGVSLSGGPLGMMILPPVTEYIVSVYGWRAALCLLGAFSFNYTVCGALFRPRRVSCPTFYSVLPNQTDTDNTSITSKEEGKRDVKCGGSLTKKMLNIVHERFDTNILTQDMFLVYQLVTILCGALFSSWHLFVIPQGIELGFGEVPSAVLATFGGIGSLVGRSVHGPLVDYGLIKSSTLFVISSLVFAASTLTNPLVVQSYFALAFLCTIAGFAMGILYPMMFVLVREVTGDQHLSAFSWLFVSLSAGELAGGVLAGWIHDLTGAYEPVFVTIGGMAVITSTLVAFTQCVISCCRPENK</sequence>
<evidence type="ECO:0000313" key="5">
    <source>
        <dbReference type="RefSeq" id="XP_022087592.1"/>
    </source>
</evidence>
<dbReference type="GO" id="GO:0016020">
    <property type="term" value="C:membrane"/>
    <property type="evidence" value="ECO:0007669"/>
    <property type="project" value="UniProtKB-SubCell"/>
</dbReference>
<feature type="transmembrane region" description="Helical" evidence="2">
    <location>
        <begin position="45"/>
        <end position="70"/>
    </location>
</feature>
<evidence type="ECO:0000313" key="4">
    <source>
        <dbReference type="Proteomes" id="UP000694845"/>
    </source>
</evidence>
<dbReference type="SUPFAM" id="SSF103473">
    <property type="entry name" value="MFS general substrate transporter"/>
    <property type="match status" value="1"/>
</dbReference>
<dbReference type="Gene3D" id="1.20.1250.20">
    <property type="entry name" value="MFS general substrate transporter like domains"/>
    <property type="match status" value="2"/>
</dbReference>
<feature type="transmembrane region" description="Helical" evidence="2">
    <location>
        <begin position="300"/>
        <end position="321"/>
    </location>
</feature>
<dbReference type="Proteomes" id="UP000694845">
    <property type="component" value="Unplaced"/>
</dbReference>
<feature type="transmembrane region" description="Helical" evidence="2">
    <location>
        <begin position="333"/>
        <end position="358"/>
    </location>
</feature>
<dbReference type="PANTHER" id="PTHR11360:SF303">
    <property type="entry name" value="MAJOR FACILITATOR SUPERFAMILY (MFS) PROFILE DOMAIN-CONTAINING PROTEIN"/>
    <property type="match status" value="1"/>
</dbReference>